<keyword evidence="4" id="KW-0804">Transcription</keyword>
<dbReference type="RefSeq" id="WP_343917567.1">
    <property type="nucleotide sequence ID" value="NZ_BAAAJT010000002.1"/>
</dbReference>
<dbReference type="PANTHER" id="PTHR30346">
    <property type="entry name" value="TRANSCRIPTIONAL DUAL REGULATOR HCAR-RELATED"/>
    <property type="match status" value="1"/>
</dbReference>
<name>A0ABW4TKG0_9ACTN</name>
<keyword evidence="3" id="KW-0238">DNA-binding</keyword>
<dbReference type="InterPro" id="IPR005119">
    <property type="entry name" value="LysR_subst-bd"/>
</dbReference>
<evidence type="ECO:0000313" key="8">
    <source>
        <dbReference type="Proteomes" id="UP001597351"/>
    </source>
</evidence>
<dbReference type="PROSITE" id="PS50931">
    <property type="entry name" value="HTH_LYSR"/>
    <property type="match status" value="1"/>
</dbReference>
<dbReference type="EMBL" id="JBHUGD010000003">
    <property type="protein sequence ID" value="MFD1946940.1"/>
    <property type="molecule type" value="Genomic_DNA"/>
</dbReference>
<comment type="caution">
    <text evidence="7">The sequence shown here is derived from an EMBL/GenBank/DDBJ whole genome shotgun (WGS) entry which is preliminary data.</text>
</comment>
<dbReference type="SUPFAM" id="SSF53850">
    <property type="entry name" value="Periplasmic binding protein-like II"/>
    <property type="match status" value="1"/>
</dbReference>
<dbReference type="PRINTS" id="PR00039">
    <property type="entry name" value="HTHLYSR"/>
</dbReference>
<evidence type="ECO:0000256" key="5">
    <source>
        <dbReference type="SAM" id="MobiDB-lite"/>
    </source>
</evidence>
<dbReference type="SUPFAM" id="SSF46785">
    <property type="entry name" value="Winged helix' DNA-binding domain"/>
    <property type="match status" value="1"/>
</dbReference>
<feature type="region of interest" description="Disordered" evidence="5">
    <location>
        <begin position="296"/>
        <end position="317"/>
    </location>
</feature>
<accession>A0ABW4TKG0</accession>
<evidence type="ECO:0000256" key="2">
    <source>
        <dbReference type="ARBA" id="ARBA00023015"/>
    </source>
</evidence>
<sequence length="317" mass="33811">MDPRKVLVFRTVARAGSLSAAARELGWSQPAVSQQLAALEREVGVPLFVRSSRGVTPTEAGRLLLRRADAVAGELHMAGEELASLAELRGGRVRLVAFPSAAATVAPAALKLLAADHPEVEVALVEAEPPEAWASVREGEADVALVFGYDGPPPDSAGSPGALTWLPLAVEPVDLVLPPDHPAGRARAVRLDRLADDTWIGGCPRCRSHLVERCRDAGFEPRLAHETDDYVAVQALVAAGLGVTLLPRSALRAFRHPDVVVRESPSLGHRHVGLVYRPGAEQVPATRAFVERLLRVTSPRGSRGRPRTADRPADPAR</sequence>
<dbReference type="Proteomes" id="UP001597351">
    <property type="component" value="Unassembled WGS sequence"/>
</dbReference>
<evidence type="ECO:0000256" key="4">
    <source>
        <dbReference type="ARBA" id="ARBA00023163"/>
    </source>
</evidence>
<dbReference type="InterPro" id="IPR036390">
    <property type="entry name" value="WH_DNA-bd_sf"/>
</dbReference>
<feature type="domain" description="HTH lysR-type" evidence="6">
    <location>
        <begin position="1"/>
        <end position="58"/>
    </location>
</feature>
<protein>
    <submittedName>
        <fullName evidence="7">LysR family transcriptional regulator</fullName>
    </submittedName>
</protein>
<dbReference type="Gene3D" id="1.10.10.10">
    <property type="entry name" value="Winged helix-like DNA-binding domain superfamily/Winged helix DNA-binding domain"/>
    <property type="match status" value="1"/>
</dbReference>
<dbReference type="InterPro" id="IPR036388">
    <property type="entry name" value="WH-like_DNA-bd_sf"/>
</dbReference>
<dbReference type="InterPro" id="IPR000847">
    <property type="entry name" value="LysR_HTH_N"/>
</dbReference>
<dbReference type="Pfam" id="PF00126">
    <property type="entry name" value="HTH_1"/>
    <property type="match status" value="1"/>
</dbReference>
<dbReference type="Gene3D" id="3.40.190.10">
    <property type="entry name" value="Periplasmic binding protein-like II"/>
    <property type="match status" value="2"/>
</dbReference>
<feature type="compositionally biased region" description="Basic and acidic residues" evidence="5">
    <location>
        <begin position="307"/>
        <end position="317"/>
    </location>
</feature>
<evidence type="ECO:0000256" key="3">
    <source>
        <dbReference type="ARBA" id="ARBA00023125"/>
    </source>
</evidence>
<keyword evidence="2" id="KW-0805">Transcription regulation</keyword>
<keyword evidence="8" id="KW-1185">Reference proteome</keyword>
<organism evidence="7 8">
    <name type="scientific">Nocardioides aestuarii</name>
    <dbReference type="NCBI Taxonomy" id="252231"/>
    <lineage>
        <taxon>Bacteria</taxon>
        <taxon>Bacillati</taxon>
        <taxon>Actinomycetota</taxon>
        <taxon>Actinomycetes</taxon>
        <taxon>Propionibacteriales</taxon>
        <taxon>Nocardioidaceae</taxon>
        <taxon>Nocardioides</taxon>
    </lineage>
</organism>
<gene>
    <name evidence="7" type="ORF">ACFSDE_09055</name>
</gene>
<dbReference type="CDD" id="cd08423">
    <property type="entry name" value="PBP2_LTTR_like_6"/>
    <property type="match status" value="1"/>
</dbReference>
<dbReference type="Pfam" id="PF03466">
    <property type="entry name" value="LysR_substrate"/>
    <property type="match status" value="1"/>
</dbReference>
<evidence type="ECO:0000259" key="6">
    <source>
        <dbReference type="PROSITE" id="PS50931"/>
    </source>
</evidence>
<evidence type="ECO:0000313" key="7">
    <source>
        <dbReference type="EMBL" id="MFD1946940.1"/>
    </source>
</evidence>
<comment type="similarity">
    <text evidence="1">Belongs to the LysR transcriptional regulatory family.</text>
</comment>
<reference evidence="8" key="1">
    <citation type="journal article" date="2019" name="Int. J. Syst. Evol. Microbiol.">
        <title>The Global Catalogue of Microorganisms (GCM) 10K type strain sequencing project: providing services to taxonomists for standard genome sequencing and annotation.</title>
        <authorList>
            <consortium name="The Broad Institute Genomics Platform"/>
            <consortium name="The Broad Institute Genome Sequencing Center for Infectious Disease"/>
            <person name="Wu L."/>
            <person name="Ma J."/>
        </authorList>
    </citation>
    <scope>NUCLEOTIDE SEQUENCE [LARGE SCALE GENOMIC DNA]</scope>
    <source>
        <strain evidence="8">CGMCC 1.12477</strain>
    </source>
</reference>
<evidence type="ECO:0000256" key="1">
    <source>
        <dbReference type="ARBA" id="ARBA00009437"/>
    </source>
</evidence>
<dbReference type="PANTHER" id="PTHR30346:SF29">
    <property type="entry name" value="LYSR SUBSTRATE-BINDING"/>
    <property type="match status" value="1"/>
</dbReference>
<proteinExistence type="inferred from homology"/>